<dbReference type="InterPro" id="IPR011701">
    <property type="entry name" value="MFS"/>
</dbReference>
<accession>A0A5J4YQS9</accession>
<feature type="transmembrane region" description="Helical" evidence="1">
    <location>
        <begin position="370"/>
        <end position="390"/>
    </location>
</feature>
<dbReference type="InterPro" id="IPR036259">
    <property type="entry name" value="MFS_trans_sf"/>
</dbReference>
<gene>
    <name evidence="3" type="ORF">FVE85_4732</name>
</gene>
<keyword evidence="2" id="KW-0732">Signal</keyword>
<dbReference type="PANTHER" id="PTHR11360:SF290">
    <property type="entry name" value="MONOCARBOXYLATE MFS PERMEASE"/>
    <property type="match status" value="1"/>
</dbReference>
<dbReference type="EMBL" id="VRMN01000006">
    <property type="protein sequence ID" value="KAA8493595.1"/>
    <property type="molecule type" value="Genomic_DNA"/>
</dbReference>
<evidence type="ECO:0000256" key="2">
    <source>
        <dbReference type="SAM" id="SignalP"/>
    </source>
</evidence>
<feature type="chain" id="PRO_5023928121" description="Major facilitator superfamily (MFS) profile domain-containing protein" evidence="2">
    <location>
        <begin position="22"/>
        <end position="535"/>
    </location>
</feature>
<dbReference type="Gene3D" id="1.20.1250.20">
    <property type="entry name" value="MFS general substrate transporter like domains"/>
    <property type="match status" value="2"/>
</dbReference>
<keyword evidence="1" id="KW-0472">Membrane</keyword>
<feature type="signal peptide" evidence="2">
    <location>
        <begin position="1"/>
        <end position="21"/>
    </location>
</feature>
<feature type="transmembrane region" description="Helical" evidence="1">
    <location>
        <begin position="101"/>
        <end position="124"/>
    </location>
</feature>
<comment type="caution">
    <text evidence="3">The sequence shown here is derived from an EMBL/GenBank/DDBJ whole genome shotgun (WGS) entry which is preliminary data.</text>
</comment>
<feature type="transmembrane region" description="Helical" evidence="1">
    <location>
        <begin position="136"/>
        <end position="156"/>
    </location>
</feature>
<keyword evidence="1" id="KW-0812">Transmembrane</keyword>
<reference evidence="4" key="1">
    <citation type="journal article" date="2019" name="Nat. Commun.">
        <title>Expansion of phycobilisome linker gene families in mesophilic red algae.</title>
        <authorList>
            <person name="Lee J."/>
            <person name="Kim D."/>
            <person name="Bhattacharya D."/>
            <person name="Yoon H.S."/>
        </authorList>
    </citation>
    <scope>NUCLEOTIDE SEQUENCE [LARGE SCALE GENOMIC DNA]</scope>
    <source>
        <strain evidence="4">CCMP 1328</strain>
    </source>
</reference>
<evidence type="ECO:0000313" key="4">
    <source>
        <dbReference type="Proteomes" id="UP000324585"/>
    </source>
</evidence>
<protein>
    <recommendedName>
        <fullName evidence="5">Major facilitator superfamily (MFS) profile domain-containing protein</fullName>
    </recommendedName>
</protein>
<dbReference type="PANTHER" id="PTHR11360">
    <property type="entry name" value="MONOCARBOXYLATE TRANSPORTER"/>
    <property type="match status" value="1"/>
</dbReference>
<sequence length="535" mass="56478">MTRRWSITWLACMAHALHVACVSTTPAVLLGPVRASLQLSVAQILIPTNVFRVVQAVGLLPLGVLLDSLDRAVIRFPVILGLAMAVTAMLAYPLASRLSHLVLLQIFCSTSLLLAGIAPLLVLVDTHFADGTYAKTATGIVLSGYSMASCVAPVAISRLEALADWQAAFRTMGATFLLLGVVPVILFLHPAPKSPAEPSVIDSETPLPSVPTGSEVDLTYLSNQARAEGEAASGTPTLNSSAVLSRRVTARSFAEEKSESAFSSRVLAPIFSTRVAEWSNRLASLRSVAMDTPLGSIQSSQQPEASPRSATSFELERGLEMRERQSLLSIEYALLLGVVGMFSFSSHVLLDQLVLFSTEELGATLSKGSWLFTLLNLFGLLAKLASGALAERIHPSVLLLGATMSNTLSHVLIFTLVRTNAIEGDGTVLHLAMRETFAPYALFSAVYGIGYGAVFSLSTAVLRDFGDRFALRTSLNLATLFAAGAVGSSIAGVFRTTHGTFLPAFLLQAGAAGASAALALAFFLRGPALPMAEAS</sequence>
<name>A0A5J4YQS9_PORPP</name>
<evidence type="ECO:0008006" key="5">
    <source>
        <dbReference type="Google" id="ProtNLM"/>
    </source>
</evidence>
<dbReference type="GO" id="GO:0022857">
    <property type="term" value="F:transmembrane transporter activity"/>
    <property type="evidence" value="ECO:0007669"/>
    <property type="project" value="InterPro"/>
</dbReference>
<evidence type="ECO:0000256" key="1">
    <source>
        <dbReference type="SAM" id="Phobius"/>
    </source>
</evidence>
<dbReference type="InterPro" id="IPR050327">
    <property type="entry name" value="Proton-linked_MCT"/>
</dbReference>
<feature type="transmembrane region" description="Helical" evidence="1">
    <location>
        <begin position="437"/>
        <end position="462"/>
    </location>
</feature>
<dbReference type="AlphaFoldDB" id="A0A5J4YQS9"/>
<feature type="transmembrane region" description="Helical" evidence="1">
    <location>
        <begin position="45"/>
        <end position="66"/>
    </location>
</feature>
<feature type="transmembrane region" description="Helical" evidence="1">
    <location>
        <begin position="168"/>
        <end position="188"/>
    </location>
</feature>
<feature type="transmembrane region" description="Helical" evidence="1">
    <location>
        <begin position="73"/>
        <end position="95"/>
    </location>
</feature>
<feature type="transmembrane region" description="Helical" evidence="1">
    <location>
        <begin position="397"/>
        <end position="417"/>
    </location>
</feature>
<dbReference type="Pfam" id="PF07690">
    <property type="entry name" value="MFS_1"/>
    <property type="match status" value="1"/>
</dbReference>
<feature type="transmembrane region" description="Helical" evidence="1">
    <location>
        <begin position="474"/>
        <end position="494"/>
    </location>
</feature>
<feature type="transmembrane region" description="Helical" evidence="1">
    <location>
        <begin position="327"/>
        <end position="350"/>
    </location>
</feature>
<dbReference type="SUPFAM" id="SSF103473">
    <property type="entry name" value="MFS general substrate transporter"/>
    <property type="match status" value="1"/>
</dbReference>
<keyword evidence="4" id="KW-1185">Reference proteome</keyword>
<evidence type="ECO:0000313" key="3">
    <source>
        <dbReference type="EMBL" id="KAA8493595.1"/>
    </source>
</evidence>
<proteinExistence type="predicted"/>
<dbReference type="OrthoDB" id="5765at2759"/>
<dbReference type="Proteomes" id="UP000324585">
    <property type="component" value="Unassembled WGS sequence"/>
</dbReference>
<dbReference type="OMA" id="TRRWSIT"/>
<organism evidence="3 4">
    <name type="scientific">Porphyridium purpureum</name>
    <name type="common">Red alga</name>
    <name type="synonym">Porphyridium cruentum</name>
    <dbReference type="NCBI Taxonomy" id="35688"/>
    <lineage>
        <taxon>Eukaryota</taxon>
        <taxon>Rhodophyta</taxon>
        <taxon>Bangiophyceae</taxon>
        <taxon>Porphyridiales</taxon>
        <taxon>Porphyridiaceae</taxon>
        <taxon>Porphyridium</taxon>
    </lineage>
</organism>
<feature type="transmembrane region" description="Helical" evidence="1">
    <location>
        <begin position="500"/>
        <end position="524"/>
    </location>
</feature>
<keyword evidence="1" id="KW-1133">Transmembrane helix</keyword>